<sequence length="342" mass="38959">MMAALEILYLGPESGTCLDRAHALRRRGHTVAHWDLRKLLPTTPWVDRITWRLGGDWLAKFLLPKLDALLDKKQFDICYVDGGEYVTPKVLELIRRHARKIISYSIDDPLGPRDGARFRAFRQSLPLYDLNAVVRTDNVLEGEDLGARQMLRVYRSADEVSHAPRHLSEHDHLVWDCDVLFLGTWFPERGPFLKALIDLGVPLTIQGPHWHKAREWPVLKSHWRGGAIAGDDYAKAIQCAKVNLGLLSRENRDLHTTRSLEIPALGALLCAERTSEHMAMYDEGHEALFWDNAQECAEMCRYALVNEERRAAMAAAGHQRVMRNGHYNEMIVTSILAHASLH</sequence>
<reference evidence="2 3" key="1">
    <citation type="submission" date="2018-05" db="EMBL/GenBank/DDBJ databases">
        <title>Rhodoferax soyangensis sp.nov., isolated from an oligotrophic freshwater lake.</title>
        <authorList>
            <person name="Park M."/>
        </authorList>
    </citation>
    <scope>NUCLEOTIDE SEQUENCE [LARGE SCALE GENOMIC DNA]</scope>
    <source>
        <strain evidence="2 3">IMCC26218</strain>
    </source>
</reference>
<accession>A0A3E1R9B0</accession>
<gene>
    <name evidence="2" type="ORF">DIC66_16570</name>
</gene>
<dbReference type="RefSeq" id="WP_117179207.1">
    <property type="nucleotide sequence ID" value="NZ_QFZK01000012.1"/>
</dbReference>
<keyword evidence="2" id="KW-0808">Transferase</keyword>
<dbReference type="AlphaFoldDB" id="A0A3E1R9B0"/>
<dbReference type="Pfam" id="PF13524">
    <property type="entry name" value="Glyco_trans_1_2"/>
    <property type="match status" value="1"/>
</dbReference>
<evidence type="ECO:0000313" key="3">
    <source>
        <dbReference type="Proteomes" id="UP000260665"/>
    </source>
</evidence>
<organism evidence="2 3">
    <name type="scientific">Rhodoferax lacus</name>
    <dbReference type="NCBI Taxonomy" id="2184758"/>
    <lineage>
        <taxon>Bacteria</taxon>
        <taxon>Pseudomonadati</taxon>
        <taxon>Pseudomonadota</taxon>
        <taxon>Betaproteobacteria</taxon>
        <taxon>Burkholderiales</taxon>
        <taxon>Comamonadaceae</taxon>
        <taxon>Rhodoferax</taxon>
    </lineage>
</organism>
<protein>
    <submittedName>
        <fullName evidence="2">Glycosyltransferase family 1 protein</fullName>
    </submittedName>
</protein>
<keyword evidence="3" id="KW-1185">Reference proteome</keyword>
<dbReference type="InterPro" id="IPR055259">
    <property type="entry name" value="YkvP/CgeB_Glyco_trans-like"/>
</dbReference>
<comment type="caution">
    <text evidence="2">The sequence shown here is derived from an EMBL/GenBank/DDBJ whole genome shotgun (WGS) entry which is preliminary data.</text>
</comment>
<dbReference type="OrthoDB" id="110463at2"/>
<name>A0A3E1R9B0_9BURK</name>
<dbReference type="EMBL" id="QFZK01000012">
    <property type="protein sequence ID" value="RFO95801.1"/>
    <property type="molecule type" value="Genomic_DNA"/>
</dbReference>
<feature type="domain" description="Spore protein YkvP/CgeB glycosyl transferase-like" evidence="1">
    <location>
        <begin position="192"/>
        <end position="335"/>
    </location>
</feature>
<evidence type="ECO:0000313" key="2">
    <source>
        <dbReference type="EMBL" id="RFO95801.1"/>
    </source>
</evidence>
<proteinExistence type="predicted"/>
<dbReference type="GO" id="GO:0016740">
    <property type="term" value="F:transferase activity"/>
    <property type="evidence" value="ECO:0007669"/>
    <property type="project" value="UniProtKB-KW"/>
</dbReference>
<evidence type="ECO:0000259" key="1">
    <source>
        <dbReference type="Pfam" id="PF13524"/>
    </source>
</evidence>
<dbReference type="Proteomes" id="UP000260665">
    <property type="component" value="Unassembled WGS sequence"/>
</dbReference>